<dbReference type="AlphaFoldDB" id="A0AAW3Z3T2"/>
<comment type="caution">
    <text evidence="1">The sequence shown here is derived from an EMBL/GenBank/DDBJ whole genome shotgun (WGS) entry which is preliminary data.</text>
</comment>
<gene>
    <name evidence="1" type="ORF">ID854_22230</name>
</gene>
<dbReference type="RefSeq" id="WP_323860853.1">
    <property type="nucleotide sequence ID" value="NZ_JACXBF010000589.1"/>
</dbReference>
<dbReference type="EMBL" id="JACXBF010000589">
    <property type="protein sequence ID" value="MBD2803088.1"/>
    <property type="molecule type" value="Genomic_DNA"/>
</dbReference>
<name>A0AAW3Z3T2_9GAMM</name>
<accession>A0AAW3Z3T2</accession>
<proteinExistence type="predicted"/>
<evidence type="ECO:0000313" key="1">
    <source>
        <dbReference type="EMBL" id="MBD2803088.1"/>
    </source>
</evidence>
<protein>
    <submittedName>
        <fullName evidence="1">Uncharacterized protein</fullName>
    </submittedName>
</protein>
<sequence>MKNDQYPVLQQAAIYKLSLPLSMPFQDKLNMAIPTVKSVLGLEGFLILLRHSDIISHIEKGIYQEEEIE</sequence>
<organism evidence="1">
    <name type="scientific">Xenorhabdus szentirmaii</name>
    <dbReference type="NCBI Taxonomy" id="290112"/>
    <lineage>
        <taxon>Bacteria</taxon>
        <taxon>Pseudomonadati</taxon>
        <taxon>Pseudomonadota</taxon>
        <taxon>Gammaproteobacteria</taxon>
        <taxon>Enterobacterales</taxon>
        <taxon>Morganellaceae</taxon>
        <taxon>Xenorhabdus</taxon>
    </lineage>
</organism>
<reference evidence="1" key="2">
    <citation type="journal article" date="2024" name="Toxins">
        <title>Genome Sequence Analysis of Native Xenorhabdus Strains Isolated from Entomopathogenic Nematodes in Argentina.</title>
        <authorList>
            <person name="Palma L."/>
            <person name="Frizzo L."/>
            <person name="Kaiser S."/>
            <person name="Berry C."/>
            <person name="Caballero P."/>
            <person name="Bode H.B."/>
            <person name="Del Valle E.E."/>
        </authorList>
    </citation>
    <scope>NUCLEOTIDE SEQUENCE</scope>
    <source>
        <strain evidence="1">M</strain>
    </source>
</reference>
<reference evidence="1" key="1">
    <citation type="submission" date="2020-09" db="EMBL/GenBank/DDBJ databases">
        <authorList>
            <person name="Palma L."/>
            <person name="Caballero P."/>
            <person name="Berry C."/>
            <person name="Del Valle E."/>
        </authorList>
    </citation>
    <scope>NUCLEOTIDE SEQUENCE</scope>
    <source>
        <strain evidence="1">M</strain>
    </source>
</reference>
<dbReference type="Proteomes" id="UP001193920">
    <property type="component" value="Unassembled WGS sequence"/>
</dbReference>